<proteinExistence type="predicted"/>
<dbReference type="InterPro" id="IPR029034">
    <property type="entry name" value="Cystine-knot_cytokine"/>
</dbReference>
<evidence type="ECO:0000313" key="3">
    <source>
        <dbReference type="EMBL" id="CAH1113331.1"/>
    </source>
</evidence>
<dbReference type="Pfam" id="PF00341">
    <property type="entry name" value="PDGF"/>
    <property type="match status" value="1"/>
</dbReference>
<dbReference type="PANTHER" id="PTHR21719">
    <property type="entry name" value="FI06402P-RELATED"/>
    <property type="match status" value="1"/>
</dbReference>
<dbReference type="OrthoDB" id="6677701at2759"/>
<dbReference type="InterPro" id="IPR000072">
    <property type="entry name" value="PDGF/VEGF_dom"/>
</dbReference>
<dbReference type="GO" id="GO:0035099">
    <property type="term" value="P:hemocyte migration"/>
    <property type="evidence" value="ECO:0007669"/>
    <property type="project" value="TreeGrafter"/>
</dbReference>
<organism evidence="3 4">
    <name type="scientific">Psylliodes chrysocephalus</name>
    <dbReference type="NCBI Taxonomy" id="3402493"/>
    <lineage>
        <taxon>Eukaryota</taxon>
        <taxon>Metazoa</taxon>
        <taxon>Ecdysozoa</taxon>
        <taxon>Arthropoda</taxon>
        <taxon>Hexapoda</taxon>
        <taxon>Insecta</taxon>
        <taxon>Pterygota</taxon>
        <taxon>Neoptera</taxon>
        <taxon>Endopterygota</taxon>
        <taxon>Coleoptera</taxon>
        <taxon>Polyphaga</taxon>
        <taxon>Cucujiformia</taxon>
        <taxon>Chrysomeloidea</taxon>
        <taxon>Chrysomelidae</taxon>
        <taxon>Galerucinae</taxon>
        <taxon>Alticini</taxon>
        <taxon>Psylliodes</taxon>
    </lineage>
</organism>
<evidence type="ECO:0000256" key="1">
    <source>
        <dbReference type="SAM" id="SignalP"/>
    </source>
</evidence>
<dbReference type="GO" id="GO:0016020">
    <property type="term" value="C:membrane"/>
    <property type="evidence" value="ECO:0007669"/>
    <property type="project" value="InterPro"/>
</dbReference>
<dbReference type="EMBL" id="OV651819">
    <property type="protein sequence ID" value="CAH1113331.1"/>
    <property type="molecule type" value="Genomic_DNA"/>
</dbReference>
<dbReference type="PROSITE" id="PS50278">
    <property type="entry name" value="PDGF_2"/>
    <property type="match status" value="1"/>
</dbReference>
<keyword evidence="4" id="KW-1185">Reference proteome</keyword>
<keyword evidence="1" id="KW-0732">Signal</keyword>
<dbReference type="Gene3D" id="2.10.90.10">
    <property type="entry name" value="Cystine-knot cytokines"/>
    <property type="match status" value="1"/>
</dbReference>
<feature type="signal peptide" evidence="1">
    <location>
        <begin position="1"/>
        <end position="25"/>
    </location>
</feature>
<protein>
    <recommendedName>
        <fullName evidence="2">Platelet-derived growth factor (PDGF) family profile domain-containing protein</fullName>
    </recommendedName>
</protein>
<evidence type="ECO:0000313" key="4">
    <source>
        <dbReference type="Proteomes" id="UP001153636"/>
    </source>
</evidence>
<feature type="domain" description="Platelet-derived growth factor (PDGF) family profile" evidence="2">
    <location>
        <begin position="64"/>
        <end position="150"/>
    </location>
</feature>
<accession>A0A9P0GKS2</accession>
<name>A0A9P0GKS2_9CUCU</name>
<dbReference type="PANTHER" id="PTHR21719:SF1">
    <property type="entry name" value="FI06402P-RELATED"/>
    <property type="match status" value="1"/>
</dbReference>
<sequence length="154" mass="17952">MKMTVVARVLISVLVVVLTARVSMCFRRNVTAEKIMERNFRKTVQLSDKFNCGPPQKRTIYLHEIVGEEVWKTEYMEKIESVHPYSVVLHRCENAGCCEKYNERCKSANETEVTLTFMYIRKSSGSTSTYEYRTHQAKNHTLCECQIISDKQIK</sequence>
<dbReference type="AlphaFoldDB" id="A0A9P0GKS2"/>
<reference evidence="3" key="1">
    <citation type="submission" date="2022-01" db="EMBL/GenBank/DDBJ databases">
        <authorList>
            <person name="King R."/>
        </authorList>
    </citation>
    <scope>NUCLEOTIDE SEQUENCE</scope>
</reference>
<feature type="chain" id="PRO_5040295021" description="Platelet-derived growth factor (PDGF) family profile domain-containing protein" evidence="1">
    <location>
        <begin position="26"/>
        <end position="154"/>
    </location>
</feature>
<evidence type="ECO:0000259" key="2">
    <source>
        <dbReference type="PROSITE" id="PS50278"/>
    </source>
</evidence>
<dbReference type="Proteomes" id="UP001153636">
    <property type="component" value="Chromosome 7"/>
</dbReference>
<dbReference type="SUPFAM" id="SSF57501">
    <property type="entry name" value="Cystine-knot cytokines"/>
    <property type="match status" value="1"/>
</dbReference>
<dbReference type="GO" id="GO:0008083">
    <property type="term" value="F:growth factor activity"/>
    <property type="evidence" value="ECO:0007669"/>
    <property type="project" value="InterPro"/>
</dbReference>
<gene>
    <name evidence="3" type="ORF">PSYICH_LOCUS13195</name>
</gene>